<comment type="caution">
    <text evidence="1">The sequence shown here is derived from an EMBL/GenBank/DDBJ whole genome shotgun (WGS) entry which is preliminary data.</text>
</comment>
<dbReference type="EMBL" id="LTEB01000012">
    <property type="protein sequence ID" value="KXU19119.1"/>
    <property type="molecule type" value="Genomic_DNA"/>
</dbReference>
<organism evidence="1 2">
    <name type="scientific">Corynebacterium simulans</name>
    <dbReference type="NCBI Taxonomy" id="146827"/>
    <lineage>
        <taxon>Bacteria</taxon>
        <taxon>Bacillati</taxon>
        <taxon>Actinomycetota</taxon>
        <taxon>Actinomycetes</taxon>
        <taxon>Mycobacteriales</taxon>
        <taxon>Corynebacteriaceae</taxon>
        <taxon>Corynebacterium</taxon>
    </lineage>
</organism>
<keyword evidence="1" id="KW-0560">Oxidoreductase</keyword>
<keyword evidence="2" id="KW-1185">Reference proteome</keyword>
<name>A0ABR5VC38_9CORY</name>
<gene>
    <name evidence="1" type="primary">fabG</name>
    <name evidence="1" type="ORF">WM41_0229</name>
</gene>
<sequence>MGRLSESEDVAKIIGFLAGSDSDYITGQTIIVDGGMVFH</sequence>
<reference evidence="1 2" key="1">
    <citation type="journal article" date="2016" name="Int. J. Syst. Evol. Microbiol.">
        <title>Resolving the Complexity of Human Skin Metagenomes Using Single-Molecule Sequencing.</title>
        <authorList>
            <consortium name="NISC Comparative Sequencing Program"/>
            <person name="Tsai Y.C."/>
            <person name="Conlan S."/>
            <person name="Deming C."/>
            <person name="Segre J.A."/>
            <person name="Kong H.H."/>
            <person name="Korlach J."/>
            <person name="Oh J."/>
        </authorList>
    </citation>
    <scope>NUCLEOTIDE SEQUENCE [LARGE SCALE GENOMIC DNA]</scope>
    <source>
        <strain evidence="1 2">1B08</strain>
    </source>
</reference>
<protein>
    <submittedName>
        <fullName evidence="1">Oxidoreductase, short chain dehydrogenase/reductase family</fullName>
        <ecNumber evidence="1">1.1.1.100</ecNumber>
    </submittedName>
</protein>
<dbReference type="Gene3D" id="3.40.50.720">
    <property type="entry name" value="NAD(P)-binding Rossmann-like Domain"/>
    <property type="match status" value="1"/>
</dbReference>
<dbReference type="InterPro" id="IPR002347">
    <property type="entry name" value="SDR_fam"/>
</dbReference>
<dbReference type="Pfam" id="PF13561">
    <property type="entry name" value="adh_short_C2"/>
    <property type="match status" value="1"/>
</dbReference>
<dbReference type="GO" id="GO:0004316">
    <property type="term" value="F:3-oxoacyl-[acyl-carrier-protein] reductase (NADPH) activity"/>
    <property type="evidence" value="ECO:0007669"/>
    <property type="project" value="UniProtKB-EC"/>
</dbReference>
<accession>A0ABR5VC38</accession>
<proteinExistence type="predicted"/>
<dbReference type="RefSeq" id="WP_160330552.1">
    <property type="nucleotide sequence ID" value="NZ_CP014634.1"/>
</dbReference>
<dbReference type="EC" id="1.1.1.100" evidence="1"/>
<dbReference type="Proteomes" id="UP000070339">
    <property type="component" value="Unassembled WGS sequence"/>
</dbReference>
<dbReference type="SUPFAM" id="SSF51735">
    <property type="entry name" value="NAD(P)-binding Rossmann-fold domains"/>
    <property type="match status" value="1"/>
</dbReference>
<evidence type="ECO:0000313" key="1">
    <source>
        <dbReference type="EMBL" id="KXU19119.1"/>
    </source>
</evidence>
<evidence type="ECO:0000313" key="2">
    <source>
        <dbReference type="Proteomes" id="UP000070339"/>
    </source>
</evidence>
<dbReference type="InterPro" id="IPR036291">
    <property type="entry name" value="NAD(P)-bd_dom_sf"/>
</dbReference>